<evidence type="ECO:0000313" key="2">
    <source>
        <dbReference type="EMBL" id="AXH67919.1"/>
    </source>
</evidence>
<dbReference type="EMBL" id="MH576973">
    <property type="protein sequence ID" value="AXH67919.1"/>
    <property type="molecule type" value="Genomic_DNA"/>
</dbReference>
<proteinExistence type="predicted"/>
<dbReference type="GeneID" id="63209938"/>
<evidence type="ECO:0000256" key="1">
    <source>
        <dbReference type="SAM" id="Phobius"/>
    </source>
</evidence>
<keyword evidence="1" id="KW-0472">Membrane</keyword>
<dbReference type="KEGG" id="vg:63209938"/>
<protein>
    <submittedName>
        <fullName evidence="2">Uncharacterized protein</fullName>
    </submittedName>
</protein>
<name>A0A345MBP8_9CAUD</name>
<accession>A0A345MBP8</accession>
<dbReference type="Proteomes" id="UP000258832">
    <property type="component" value="Segment"/>
</dbReference>
<keyword evidence="1" id="KW-0812">Transmembrane</keyword>
<keyword evidence="1" id="KW-1133">Transmembrane helix</keyword>
<reference evidence="3" key="1">
    <citation type="submission" date="2018-07" db="EMBL/GenBank/DDBJ databases">
        <authorList>
            <person name="Quirk P.G."/>
            <person name="Krulwich T.A."/>
        </authorList>
    </citation>
    <scope>NUCLEOTIDE SEQUENCE [LARGE SCALE GENOMIC DNA]</scope>
</reference>
<organism evidence="2 3">
    <name type="scientific">Mycobacterium phage Bromden</name>
    <dbReference type="NCBI Taxonomy" id="2283252"/>
    <lineage>
        <taxon>Viruses</taxon>
        <taxon>Duplodnaviria</taxon>
        <taxon>Heunggongvirae</taxon>
        <taxon>Uroviricota</taxon>
        <taxon>Caudoviricetes</taxon>
        <taxon>Vilmaviridae</taxon>
        <taxon>Lclasvirinae</taxon>
        <taxon>Bromdenvirus</taxon>
        <taxon>Bromdenvirus bromden</taxon>
    </lineage>
</organism>
<sequence length="116" mass="12176">MGAFENAFSQLPPMPPMPVVPLSLPGQIFSQMPPFTCLTARSHAPANGLLMVGVLTVQVPEQLTVPGWALAAGAAARLMAAAAMMAAAILFMLCTFPGWVQLVYPVQGMYATVCVL</sequence>
<keyword evidence="3" id="KW-1185">Reference proteome</keyword>
<evidence type="ECO:0000313" key="3">
    <source>
        <dbReference type="Proteomes" id="UP000258832"/>
    </source>
</evidence>
<dbReference type="RefSeq" id="YP_010013345.1">
    <property type="nucleotide sequence ID" value="NC_053510.1"/>
</dbReference>
<gene>
    <name evidence="2" type="primary">127</name>
    <name evidence="2" type="ORF">SEA_BROMDEN_127</name>
</gene>
<feature type="transmembrane region" description="Helical" evidence="1">
    <location>
        <begin position="78"/>
        <end position="100"/>
    </location>
</feature>